<dbReference type="GO" id="GO:0015562">
    <property type="term" value="F:efflux transmembrane transporter activity"/>
    <property type="evidence" value="ECO:0007669"/>
    <property type="project" value="InterPro"/>
</dbReference>
<gene>
    <name evidence="4" type="ORF">SVA_1807</name>
</gene>
<evidence type="ECO:0000313" key="5">
    <source>
        <dbReference type="Proteomes" id="UP000218899"/>
    </source>
</evidence>
<dbReference type="PANTHER" id="PTHR30203:SF30">
    <property type="entry name" value="OUTER MEMBRANE PROTEIN-RELATED"/>
    <property type="match status" value="1"/>
</dbReference>
<dbReference type="KEGG" id="sva:SVA_1807"/>
<dbReference type="InterPro" id="IPR010131">
    <property type="entry name" value="MdtP/NodT-like"/>
</dbReference>
<dbReference type="RefSeq" id="WP_096460881.1">
    <property type="nucleotide sequence ID" value="NZ_AP014936.1"/>
</dbReference>
<keyword evidence="2" id="KW-0564">Palmitate</keyword>
<accession>A0A1B4VBU1</accession>
<dbReference type="AlphaFoldDB" id="A0A1B4VBU1"/>
<evidence type="ECO:0000256" key="1">
    <source>
        <dbReference type="ARBA" id="ARBA00007613"/>
    </source>
</evidence>
<evidence type="ECO:0000256" key="3">
    <source>
        <dbReference type="SAM" id="MobiDB-lite"/>
    </source>
</evidence>
<dbReference type="OrthoDB" id="9770517at2"/>
<proteinExistence type="inferred from homology"/>
<dbReference type="PANTHER" id="PTHR30203">
    <property type="entry name" value="OUTER MEMBRANE CATION EFFLUX PROTEIN"/>
    <property type="match status" value="1"/>
</dbReference>
<sequence>MRDRAIALALGACALAGCASTADYEPPRLSLPGEWAADGAGRAATEIPYRWWTLFRDATLDRLVDEALAHNTDLALAAARVDEARALLDIGEAELWPAVDATAQRSRGRLSERTDTPLPPGTPLTSTNNRAVLNVSYEVDLFGRLRSATAAARAQLLASRAAQETVRIGIAADVARGYYGLIALDSQVAATRRSLELRARDLELQRIRYKAGLIGDFQLRQREAEVAAARAQLPALERDRAAQELALAVLLGRAPRALREDGVARAAENEAMPPDVVPEGLPSELLLRRPDLVQAEQQLVAANAQLAAARAAFFPRIPLTGFIGGESASLSDLFTGPARIWEVGAAVVQPIFQGGRLSGERDAASARERQALAQYRRAVQSAFVEVRQAVITQDRAREIYEAEGERMTALADTLRLARIRYDNGLASQLEVLDAERSLLQAELNRIAALRDRRSAVVDLIRALGGGWPGIAAPPPATSAASPE</sequence>
<dbReference type="Pfam" id="PF02321">
    <property type="entry name" value="OEP"/>
    <property type="match status" value="2"/>
</dbReference>
<comment type="similarity">
    <text evidence="1 2">Belongs to the outer membrane factor (OMF) (TC 1.B.17) family.</text>
</comment>
<dbReference type="Gene3D" id="1.20.1600.10">
    <property type="entry name" value="Outer membrane efflux proteins (OEP)"/>
    <property type="match status" value="1"/>
</dbReference>
<dbReference type="EMBL" id="AP014936">
    <property type="protein sequence ID" value="BAU48361.1"/>
    <property type="molecule type" value="Genomic_DNA"/>
</dbReference>
<comment type="subcellular location">
    <subcellularLocation>
        <location evidence="2">Cell outer membrane</location>
        <topology evidence="2">Lipid-anchor</topology>
    </subcellularLocation>
</comment>
<evidence type="ECO:0000256" key="2">
    <source>
        <dbReference type="RuleBase" id="RU362097"/>
    </source>
</evidence>
<evidence type="ECO:0000313" key="4">
    <source>
        <dbReference type="EMBL" id="BAU48361.1"/>
    </source>
</evidence>
<keyword evidence="2" id="KW-0812">Transmembrane</keyword>
<keyword evidence="2" id="KW-1134">Transmembrane beta strand</keyword>
<dbReference type="Proteomes" id="UP000218899">
    <property type="component" value="Chromosome"/>
</dbReference>
<dbReference type="GO" id="GO:0009279">
    <property type="term" value="C:cell outer membrane"/>
    <property type="evidence" value="ECO:0007669"/>
    <property type="project" value="UniProtKB-SubCell"/>
</dbReference>
<keyword evidence="2" id="KW-0472">Membrane</keyword>
<dbReference type="PROSITE" id="PS51257">
    <property type="entry name" value="PROKAR_LIPOPROTEIN"/>
    <property type="match status" value="1"/>
</dbReference>
<dbReference type="InterPro" id="IPR003423">
    <property type="entry name" value="OMP_efflux"/>
</dbReference>
<keyword evidence="2" id="KW-0449">Lipoprotein</keyword>
<protein>
    <submittedName>
        <fullName evidence="4">RND transporter</fullName>
    </submittedName>
</protein>
<name>A0A1B4VBU1_9GAMM</name>
<dbReference type="NCBIfam" id="TIGR01845">
    <property type="entry name" value="outer_NodT"/>
    <property type="match status" value="1"/>
</dbReference>
<organism evidence="4 5">
    <name type="scientific">Sulfurifustis variabilis</name>
    <dbReference type="NCBI Taxonomy" id="1675686"/>
    <lineage>
        <taxon>Bacteria</taxon>
        <taxon>Pseudomonadati</taxon>
        <taxon>Pseudomonadota</taxon>
        <taxon>Gammaproteobacteria</taxon>
        <taxon>Acidiferrobacterales</taxon>
        <taxon>Acidiferrobacteraceae</taxon>
        <taxon>Sulfurifustis</taxon>
    </lineage>
</organism>
<feature type="region of interest" description="Disordered" evidence="3">
    <location>
        <begin position="106"/>
        <end position="127"/>
    </location>
</feature>
<reference evidence="4 5" key="1">
    <citation type="submission" date="2015-08" db="EMBL/GenBank/DDBJ databases">
        <title>Complete genome sequence of Sulfurifustis variabilis.</title>
        <authorList>
            <person name="Miura A."/>
            <person name="Kojima H."/>
            <person name="Fukui M."/>
        </authorList>
    </citation>
    <scope>NUCLEOTIDE SEQUENCE [LARGE SCALE GENOMIC DNA]</scope>
    <source>
        <strain evidence="5">skN76</strain>
    </source>
</reference>
<dbReference type="SUPFAM" id="SSF56954">
    <property type="entry name" value="Outer membrane efflux proteins (OEP)"/>
    <property type="match status" value="1"/>
</dbReference>
<keyword evidence="5" id="KW-1185">Reference proteome</keyword>
<dbReference type="Gene3D" id="2.20.200.10">
    <property type="entry name" value="Outer membrane efflux proteins (OEP)"/>
    <property type="match status" value="1"/>
</dbReference>